<dbReference type="Proteomes" id="UP000324222">
    <property type="component" value="Unassembled WGS sequence"/>
</dbReference>
<evidence type="ECO:0000256" key="1">
    <source>
        <dbReference type="SAM" id="SignalP"/>
    </source>
</evidence>
<sequence>MINDRNTFNNLMFNSSHILMFLCSSFPWVLIGAAGGQNARLAVPELNSTCASGKLFLDPGLVVCWFCPHAVHALTAQWRLGLMFYLQPSREVPAACLVCRTKPRQPEEQ</sequence>
<feature type="signal peptide" evidence="1">
    <location>
        <begin position="1"/>
        <end position="32"/>
    </location>
</feature>
<name>A0A5B7GWU2_PORTR</name>
<keyword evidence="3" id="KW-1185">Reference proteome</keyword>
<keyword evidence="1" id="KW-0732">Signal</keyword>
<gene>
    <name evidence="2" type="ORF">E2C01_055438</name>
</gene>
<comment type="caution">
    <text evidence="2">The sequence shown here is derived from an EMBL/GenBank/DDBJ whole genome shotgun (WGS) entry which is preliminary data.</text>
</comment>
<proteinExistence type="predicted"/>
<dbReference type="AlphaFoldDB" id="A0A5B7GWU2"/>
<dbReference type="EMBL" id="VSRR010018467">
    <property type="protein sequence ID" value="MPC61368.1"/>
    <property type="molecule type" value="Genomic_DNA"/>
</dbReference>
<accession>A0A5B7GWU2</accession>
<evidence type="ECO:0000313" key="2">
    <source>
        <dbReference type="EMBL" id="MPC61368.1"/>
    </source>
</evidence>
<protein>
    <recommendedName>
        <fullName evidence="4">Secreted protein</fullName>
    </recommendedName>
</protein>
<evidence type="ECO:0000313" key="3">
    <source>
        <dbReference type="Proteomes" id="UP000324222"/>
    </source>
</evidence>
<feature type="chain" id="PRO_5023023240" description="Secreted protein" evidence="1">
    <location>
        <begin position="33"/>
        <end position="109"/>
    </location>
</feature>
<evidence type="ECO:0008006" key="4">
    <source>
        <dbReference type="Google" id="ProtNLM"/>
    </source>
</evidence>
<organism evidence="2 3">
    <name type="scientific">Portunus trituberculatus</name>
    <name type="common">Swimming crab</name>
    <name type="synonym">Neptunus trituberculatus</name>
    <dbReference type="NCBI Taxonomy" id="210409"/>
    <lineage>
        <taxon>Eukaryota</taxon>
        <taxon>Metazoa</taxon>
        <taxon>Ecdysozoa</taxon>
        <taxon>Arthropoda</taxon>
        <taxon>Crustacea</taxon>
        <taxon>Multicrustacea</taxon>
        <taxon>Malacostraca</taxon>
        <taxon>Eumalacostraca</taxon>
        <taxon>Eucarida</taxon>
        <taxon>Decapoda</taxon>
        <taxon>Pleocyemata</taxon>
        <taxon>Brachyura</taxon>
        <taxon>Eubrachyura</taxon>
        <taxon>Portunoidea</taxon>
        <taxon>Portunidae</taxon>
        <taxon>Portuninae</taxon>
        <taxon>Portunus</taxon>
    </lineage>
</organism>
<reference evidence="2 3" key="1">
    <citation type="submission" date="2019-05" db="EMBL/GenBank/DDBJ databases">
        <title>Another draft genome of Portunus trituberculatus and its Hox gene families provides insights of decapod evolution.</title>
        <authorList>
            <person name="Jeong J.-H."/>
            <person name="Song I."/>
            <person name="Kim S."/>
            <person name="Choi T."/>
            <person name="Kim D."/>
            <person name="Ryu S."/>
            <person name="Kim W."/>
        </authorList>
    </citation>
    <scope>NUCLEOTIDE SEQUENCE [LARGE SCALE GENOMIC DNA]</scope>
    <source>
        <tissue evidence="2">Muscle</tissue>
    </source>
</reference>